<proteinExistence type="predicted"/>
<keyword evidence="1" id="KW-0472">Membrane</keyword>
<evidence type="ECO:0000256" key="1">
    <source>
        <dbReference type="SAM" id="Phobius"/>
    </source>
</evidence>
<organism evidence="2 3">
    <name type="scientific">Seinonella peptonophila</name>
    <dbReference type="NCBI Taxonomy" id="112248"/>
    <lineage>
        <taxon>Bacteria</taxon>
        <taxon>Bacillati</taxon>
        <taxon>Bacillota</taxon>
        <taxon>Bacilli</taxon>
        <taxon>Bacillales</taxon>
        <taxon>Thermoactinomycetaceae</taxon>
        <taxon>Seinonella</taxon>
    </lineage>
</organism>
<protein>
    <recommendedName>
        <fullName evidence="4">DUF5666 domain-containing protein</fullName>
    </recommendedName>
</protein>
<keyword evidence="1" id="KW-0812">Transmembrane</keyword>
<dbReference type="RefSeq" id="WP_073153889.1">
    <property type="nucleotide sequence ID" value="NZ_FQVL01000002.1"/>
</dbReference>
<feature type="transmembrane region" description="Helical" evidence="1">
    <location>
        <begin position="6"/>
        <end position="29"/>
    </location>
</feature>
<gene>
    <name evidence="2" type="ORF">SAMN05444392_102346</name>
</gene>
<accession>A0A1M4VFW3</accession>
<keyword evidence="1" id="KW-1133">Transmembrane helix</keyword>
<sequence>MIIRQVTYSIFVSFFSLIICLTIPWGAIVKADNNDSPNKNIEYHHTLPFPFKESPIFKQPPFVIELPGKSPNSAPQNPAPANVKGEIGSIDQQTSKSALIQIQSGDEVTGNITVTDQSIIRDANLKETFAPLTSSDLQSGQKVSVWCKGPNITMIYPTQCIAKEVIIESH</sequence>
<dbReference type="Proteomes" id="UP000184476">
    <property type="component" value="Unassembled WGS sequence"/>
</dbReference>
<evidence type="ECO:0000313" key="3">
    <source>
        <dbReference type="Proteomes" id="UP000184476"/>
    </source>
</evidence>
<dbReference type="AlphaFoldDB" id="A0A1M4VFW3"/>
<name>A0A1M4VFW3_9BACL</name>
<dbReference type="EMBL" id="FQVL01000002">
    <property type="protein sequence ID" value="SHE67906.1"/>
    <property type="molecule type" value="Genomic_DNA"/>
</dbReference>
<evidence type="ECO:0000313" key="2">
    <source>
        <dbReference type="EMBL" id="SHE67906.1"/>
    </source>
</evidence>
<keyword evidence="3" id="KW-1185">Reference proteome</keyword>
<evidence type="ECO:0008006" key="4">
    <source>
        <dbReference type="Google" id="ProtNLM"/>
    </source>
</evidence>
<reference evidence="2 3" key="1">
    <citation type="submission" date="2016-11" db="EMBL/GenBank/DDBJ databases">
        <authorList>
            <person name="Jaros S."/>
            <person name="Januszkiewicz K."/>
            <person name="Wedrychowicz H."/>
        </authorList>
    </citation>
    <scope>NUCLEOTIDE SEQUENCE [LARGE SCALE GENOMIC DNA]</scope>
    <source>
        <strain evidence="2 3">DSM 44666</strain>
    </source>
</reference>